<dbReference type="EMBL" id="CM023481">
    <property type="protein sequence ID" value="KAH6944389.1"/>
    <property type="molecule type" value="Genomic_DNA"/>
</dbReference>
<evidence type="ECO:0000313" key="2">
    <source>
        <dbReference type="Proteomes" id="UP000821845"/>
    </source>
</evidence>
<sequence length="166" mass="18564">MLWTSSASVLEKVPDLPSGRGRRLLTKMKNHLIATVHFAAALPFYVVLLFCYCHPKRAAEAWSMFPCEKQPPETAEPRLEKASGKYIVGGIVLFGIMSMTSLGTKAESFLYGISYAYAFNGLHILLAGILNHSSAVILQQLFFVVSMLIGSCHFFHLMHLFFKLYT</sequence>
<keyword evidence="2" id="KW-1185">Reference proteome</keyword>
<gene>
    <name evidence="1" type="ORF">HPB50_002901</name>
</gene>
<name>A0ACB7TEC0_HYAAI</name>
<reference evidence="1" key="1">
    <citation type="submission" date="2020-05" db="EMBL/GenBank/DDBJ databases">
        <title>Large-scale comparative analyses of tick genomes elucidate their genetic diversity and vector capacities.</title>
        <authorList>
            <person name="Jia N."/>
            <person name="Wang J."/>
            <person name="Shi W."/>
            <person name="Du L."/>
            <person name="Sun Y."/>
            <person name="Zhan W."/>
            <person name="Jiang J."/>
            <person name="Wang Q."/>
            <person name="Zhang B."/>
            <person name="Ji P."/>
            <person name="Sakyi L.B."/>
            <person name="Cui X."/>
            <person name="Yuan T."/>
            <person name="Jiang B."/>
            <person name="Yang W."/>
            <person name="Lam T.T.-Y."/>
            <person name="Chang Q."/>
            <person name="Ding S."/>
            <person name="Wang X."/>
            <person name="Zhu J."/>
            <person name="Ruan X."/>
            <person name="Zhao L."/>
            <person name="Wei J."/>
            <person name="Que T."/>
            <person name="Du C."/>
            <person name="Cheng J."/>
            <person name="Dai P."/>
            <person name="Han X."/>
            <person name="Huang E."/>
            <person name="Gao Y."/>
            <person name="Liu J."/>
            <person name="Shao H."/>
            <person name="Ye R."/>
            <person name="Li L."/>
            <person name="Wei W."/>
            <person name="Wang X."/>
            <person name="Wang C."/>
            <person name="Yang T."/>
            <person name="Huo Q."/>
            <person name="Li W."/>
            <person name="Guo W."/>
            <person name="Chen H."/>
            <person name="Zhou L."/>
            <person name="Ni X."/>
            <person name="Tian J."/>
            <person name="Zhou Y."/>
            <person name="Sheng Y."/>
            <person name="Liu T."/>
            <person name="Pan Y."/>
            <person name="Xia L."/>
            <person name="Li J."/>
            <person name="Zhao F."/>
            <person name="Cao W."/>
        </authorList>
    </citation>
    <scope>NUCLEOTIDE SEQUENCE</scope>
    <source>
        <strain evidence="1">Hyas-2018</strain>
    </source>
</reference>
<accession>A0ACB7TEC0</accession>
<evidence type="ECO:0000313" key="1">
    <source>
        <dbReference type="EMBL" id="KAH6944389.1"/>
    </source>
</evidence>
<organism evidence="1 2">
    <name type="scientific">Hyalomma asiaticum</name>
    <name type="common">Tick</name>
    <dbReference type="NCBI Taxonomy" id="266040"/>
    <lineage>
        <taxon>Eukaryota</taxon>
        <taxon>Metazoa</taxon>
        <taxon>Ecdysozoa</taxon>
        <taxon>Arthropoda</taxon>
        <taxon>Chelicerata</taxon>
        <taxon>Arachnida</taxon>
        <taxon>Acari</taxon>
        <taxon>Parasitiformes</taxon>
        <taxon>Ixodida</taxon>
        <taxon>Ixodoidea</taxon>
        <taxon>Ixodidae</taxon>
        <taxon>Hyalomminae</taxon>
        <taxon>Hyalomma</taxon>
    </lineage>
</organism>
<dbReference type="Proteomes" id="UP000821845">
    <property type="component" value="Chromosome 1"/>
</dbReference>
<proteinExistence type="predicted"/>
<protein>
    <submittedName>
        <fullName evidence="1">Uncharacterized protein</fullName>
    </submittedName>
</protein>
<comment type="caution">
    <text evidence="1">The sequence shown here is derived from an EMBL/GenBank/DDBJ whole genome shotgun (WGS) entry which is preliminary data.</text>
</comment>